<keyword evidence="2" id="KW-1185">Reference proteome</keyword>
<dbReference type="EMBL" id="SMKZ01000006">
    <property type="protein sequence ID" value="TDE13055.1"/>
    <property type="molecule type" value="Genomic_DNA"/>
</dbReference>
<dbReference type="OrthoDB" id="211933at2"/>
<accession>A0A4R5DPY6</accession>
<evidence type="ECO:0000313" key="1">
    <source>
        <dbReference type="EMBL" id="TDE13055.1"/>
    </source>
</evidence>
<dbReference type="AlphaFoldDB" id="A0A4R5DPY6"/>
<dbReference type="RefSeq" id="WP_131892617.1">
    <property type="nucleotide sequence ID" value="NZ_SMKZ01000006.1"/>
</dbReference>
<name>A0A4R5DPY6_9ACTN</name>
<reference evidence="1 2" key="1">
    <citation type="submission" date="2019-03" db="EMBL/GenBank/DDBJ databases">
        <title>Draft genome sequences of novel Actinobacteria.</title>
        <authorList>
            <person name="Sahin N."/>
            <person name="Ay H."/>
            <person name="Saygin H."/>
        </authorList>
    </citation>
    <scope>NUCLEOTIDE SEQUENCE [LARGE SCALE GENOMIC DNA]</scope>
    <source>
        <strain evidence="1 2">5K138</strain>
    </source>
</reference>
<protein>
    <submittedName>
        <fullName evidence="1">Uncharacterized protein</fullName>
    </submittedName>
</protein>
<comment type="caution">
    <text evidence="1">The sequence shown here is derived from an EMBL/GenBank/DDBJ whole genome shotgun (WGS) entry which is preliminary data.</text>
</comment>
<organism evidence="1 2">
    <name type="scientific">Jiangella asiatica</name>
    <dbReference type="NCBI Taxonomy" id="2530372"/>
    <lineage>
        <taxon>Bacteria</taxon>
        <taxon>Bacillati</taxon>
        <taxon>Actinomycetota</taxon>
        <taxon>Actinomycetes</taxon>
        <taxon>Jiangellales</taxon>
        <taxon>Jiangellaceae</taxon>
        <taxon>Jiangella</taxon>
    </lineage>
</organism>
<evidence type="ECO:0000313" key="2">
    <source>
        <dbReference type="Proteomes" id="UP000294739"/>
    </source>
</evidence>
<dbReference type="Proteomes" id="UP000294739">
    <property type="component" value="Unassembled WGS sequence"/>
</dbReference>
<gene>
    <name evidence="1" type="ORF">E1269_06590</name>
</gene>
<dbReference type="InParanoid" id="A0A4R5DPY6"/>
<sequence length="65" mass="7540">MIQQESKAGIYMLCWTEDIMAEVIYNLRRDRPDLDGGKITRLRDRIAESLKLGSIRTACRRGAQR</sequence>
<proteinExistence type="predicted"/>